<comment type="caution">
    <text evidence="2">The sequence shown here is derived from an EMBL/GenBank/DDBJ whole genome shotgun (WGS) entry which is preliminary data.</text>
</comment>
<accession>A0A0P9ZA45</accession>
<dbReference type="Proteomes" id="UP000050554">
    <property type="component" value="Unassembled WGS sequence"/>
</dbReference>
<evidence type="ECO:0000313" key="3">
    <source>
        <dbReference type="Proteomes" id="UP000050554"/>
    </source>
</evidence>
<proteinExistence type="predicted"/>
<feature type="transmembrane region" description="Helical" evidence="1">
    <location>
        <begin position="211"/>
        <end position="236"/>
    </location>
</feature>
<dbReference type="RefSeq" id="WP_004882857.1">
    <property type="nucleotide sequence ID" value="NZ_LJRF01000189.1"/>
</dbReference>
<name>A0A0P9ZA45_PSESI</name>
<evidence type="ECO:0000313" key="2">
    <source>
        <dbReference type="EMBL" id="KPY43387.1"/>
    </source>
</evidence>
<protein>
    <submittedName>
        <fullName evidence="2">Uncharacterized protein</fullName>
    </submittedName>
</protein>
<keyword evidence="1" id="KW-0812">Transmembrane</keyword>
<feature type="transmembrane region" description="Helical" evidence="1">
    <location>
        <begin position="38"/>
        <end position="59"/>
    </location>
</feature>
<feature type="transmembrane region" description="Helical" evidence="1">
    <location>
        <begin position="71"/>
        <end position="90"/>
    </location>
</feature>
<feature type="transmembrane region" description="Helical" evidence="1">
    <location>
        <begin position="160"/>
        <end position="187"/>
    </location>
</feature>
<keyword evidence="1" id="KW-1133">Transmembrane helix</keyword>
<keyword evidence="1" id="KW-0472">Membrane</keyword>
<dbReference type="PATRIC" id="fig|55398.3.peg.3233"/>
<dbReference type="AlphaFoldDB" id="A0A0P9ZA45"/>
<evidence type="ECO:0000256" key="1">
    <source>
        <dbReference type="SAM" id="Phobius"/>
    </source>
</evidence>
<dbReference type="EMBL" id="LJRF01000189">
    <property type="protein sequence ID" value="KPY43387.1"/>
    <property type="molecule type" value="Genomic_DNA"/>
</dbReference>
<sequence>MLSEEVVQILTVSDFEKMAVRYSALFHFRSLKDGPKNIAYWISVVFFVLTLLFMFSSIGVSISGGEPSTRLAMIAVLFELLGLVVWVVFYEPVYRSDKLKRSGIPDSLCQKQDRETVKSIWLKKNLFVSPDKYLDVTKTFYEVQGMLVESRKNRQLGDRFLMGFFSLKPLQSVLSIPVILALLNFVLRVPGVEFMTANIDFSELAGNAAKYSLTLFLIAITLVFSIGMLLTMVVGISELIGERYRGKCADLTKKRFVRALLERADLAG</sequence>
<gene>
    <name evidence="2" type="ORF">ALO47_02551</name>
</gene>
<organism evidence="2 3">
    <name type="scientific">Pseudomonas syringae pv. ribicola</name>
    <dbReference type="NCBI Taxonomy" id="55398"/>
    <lineage>
        <taxon>Bacteria</taxon>
        <taxon>Pseudomonadati</taxon>
        <taxon>Pseudomonadota</taxon>
        <taxon>Gammaproteobacteria</taxon>
        <taxon>Pseudomonadales</taxon>
        <taxon>Pseudomonadaceae</taxon>
        <taxon>Pseudomonas</taxon>
    </lineage>
</organism>
<reference evidence="2 3" key="1">
    <citation type="submission" date="2015-09" db="EMBL/GenBank/DDBJ databases">
        <title>Genome announcement of multiple Pseudomonas syringae strains.</title>
        <authorList>
            <person name="Thakur S."/>
            <person name="Wang P.W."/>
            <person name="Gong Y."/>
            <person name="Weir B.S."/>
            <person name="Guttman D.S."/>
        </authorList>
    </citation>
    <scope>NUCLEOTIDE SEQUENCE [LARGE SCALE GENOMIC DNA]</scope>
    <source>
        <strain evidence="2 3">ICMP3882</strain>
    </source>
</reference>